<evidence type="ECO:0000256" key="1">
    <source>
        <dbReference type="SAM" id="Phobius"/>
    </source>
</evidence>
<feature type="transmembrane region" description="Helical" evidence="1">
    <location>
        <begin position="7"/>
        <end position="24"/>
    </location>
</feature>
<protein>
    <submittedName>
        <fullName evidence="2">Uncharacterized protein</fullName>
    </submittedName>
</protein>
<comment type="caution">
    <text evidence="2">The sequence shown here is derived from an EMBL/GenBank/DDBJ whole genome shotgun (WGS) entry which is preliminary data.</text>
</comment>
<dbReference type="Proteomes" id="UP000240322">
    <property type="component" value="Unassembled WGS sequence"/>
</dbReference>
<dbReference type="InterPro" id="IPR009705">
    <property type="entry name" value="DUF1286"/>
</dbReference>
<keyword evidence="1" id="KW-1133">Transmembrane helix</keyword>
<proteinExistence type="predicted"/>
<dbReference type="EMBL" id="NEXE01000216">
    <property type="protein sequence ID" value="PSN86197.1"/>
    <property type="molecule type" value="Genomic_DNA"/>
</dbReference>
<dbReference type="AlphaFoldDB" id="A0A2R6AIJ0"/>
<keyword evidence="1" id="KW-0812">Transmembrane</keyword>
<evidence type="ECO:0000313" key="3">
    <source>
        <dbReference type="Proteomes" id="UP000240322"/>
    </source>
</evidence>
<feature type="transmembrane region" description="Helical" evidence="1">
    <location>
        <begin position="172"/>
        <end position="195"/>
    </location>
</feature>
<feature type="transmembrane region" description="Helical" evidence="1">
    <location>
        <begin position="90"/>
        <end position="111"/>
    </location>
</feature>
<evidence type="ECO:0000313" key="2">
    <source>
        <dbReference type="EMBL" id="PSN86197.1"/>
    </source>
</evidence>
<sequence>MRLITHYVFSFASLLPFIWIPLILKSMGAQTYTEASILIGNTVQLRTVFVGLCIWFSLCVNFVLDRAGHNRLMLRGGWDIPVRAWRTHSVYTAPIWGGFIGILTALVSLLAQTNFHLLQTSGLPEILEEKLPLELTLVLLGVYTSYTHLLLDSLTGNGVYTHRHRRVALAHFKYNNASLNVSVILLSLLVVYYILVHTLF</sequence>
<organism evidence="2 3">
    <name type="scientific">Candidatus Marsarchaeota G2 archaeon OSP_D</name>
    <dbReference type="NCBI Taxonomy" id="1978157"/>
    <lineage>
        <taxon>Archaea</taxon>
        <taxon>Candidatus Marsarchaeota</taxon>
        <taxon>Candidatus Marsarchaeota group 2</taxon>
    </lineage>
</organism>
<keyword evidence="1" id="KW-0472">Membrane</keyword>
<name>A0A2R6AIJ0_9ARCH</name>
<gene>
    <name evidence="2" type="ORF">B9Q03_11830</name>
</gene>
<reference evidence="2 3" key="1">
    <citation type="submission" date="2017-04" db="EMBL/GenBank/DDBJ databases">
        <title>Novel microbial lineages endemic to geothermal iron-oxide mats fill important gaps in the evolutionary history of Archaea.</title>
        <authorList>
            <person name="Jay Z.J."/>
            <person name="Beam J.P."/>
            <person name="Dlakic M."/>
            <person name="Rusch D.B."/>
            <person name="Kozubal M.A."/>
            <person name="Inskeep W.P."/>
        </authorList>
    </citation>
    <scope>NUCLEOTIDE SEQUENCE [LARGE SCALE GENOMIC DNA]</scope>
    <source>
        <strain evidence="2">OSP_D</strain>
    </source>
</reference>
<feature type="transmembrane region" description="Helical" evidence="1">
    <location>
        <begin position="131"/>
        <end position="151"/>
    </location>
</feature>
<feature type="transmembrane region" description="Helical" evidence="1">
    <location>
        <begin position="44"/>
        <end position="64"/>
    </location>
</feature>
<dbReference type="Pfam" id="PF06939">
    <property type="entry name" value="DUF1286"/>
    <property type="match status" value="1"/>
</dbReference>
<accession>A0A2R6AIJ0</accession>